<sequence>MREEEIKEVIKKILQEAQATTSPMKEFGVFETVEEAIHAAKFAQECYENQTLETRRKVIEAIRNGMRPYVEKIARDTLEETGMGRYEDKVQKLQLAINKTPGVEDLRTEALTGDNGMTLYELSPYGVVGAVTPSTNPAETLICNAIGMLAAGNAIYFSVHPGAKRVSRWVVSKMNELIYEACGIQNLIVTITEPSIEAAKEMMEHPDVPLLAITGGPGVVRQAMRSGKKVIAAGEGNPPSLVDETANIEKAAKDIVIGASFDNNILCTAEKSVVVVDQVADYLILQMEKNGAYLVQDEAVIQKMIDMTIMENGAPSRKFIGKDANYILAEAGIKVDFDVRVIILRADKIHPFVVKEMLMPILPVVTVSDFDEGLTTALQIENRRHHTATMHSQNVGRMNIAAKKFQTSIFVKNGSSFAGLGFGGEGPTTFTIATPTGECTTSARDFARKRRCVLTDGFSIR</sequence>
<reference evidence="4 6" key="2">
    <citation type="submission" date="2018-12" db="EMBL/GenBank/DDBJ databases">
        <title>A novel vanA-carrying plasmid in a clinical isolate of Enterococcus avium.</title>
        <authorList>
            <person name="Bernasconi O.J."/>
            <person name="Luzzaro F."/>
            <person name="Endimiani A."/>
        </authorList>
    </citation>
    <scope>NUCLEOTIDE SEQUENCE [LARGE SCALE GENOMIC DNA]</scope>
    <source>
        <strain evidence="4 6">LC0559/18</strain>
    </source>
</reference>
<dbReference type="NCBIfam" id="NF011927">
    <property type="entry name" value="PRK15398.1"/>
    <property type="match status" value="1"/>
</dbReference>
<dbReference type="InterPro" id="IPR015590">
    <property type="entry name" value="Aldehyde_DH_dom"/>
</dbReference>
<dbReference type="EMBL" id="PDXQ01000001">
    <property type="protein sequence ID" value="TRZ33351.1"/>
    <property type="molecule type" value="Genomic_DNA"/>
</dbReference>
<evidence type="ECO:0000313" key="5">
    <source>
        <dbReference type="EMBL" id="TRZ33351.1"/>
    </source>
</evidence>
<keyword evidence="1" id="KW-0560">Oxidoreductase</keyword>
<feature type="domain" description="Aldehyde dehydrogenase" evidence="3">
    <location>
        <begin position="31"/>
        <end position="415"/>
    </location>
</feature>
<dbReference type="AlphaFoldDB" id="A0A437UQY1"/>
<proteinExistence type="predicted"/>
<dbReference type="Gene3D" id="3.40.605.10">
    <property type="entry name" value="Aldehyde Dehydrogenase, Chain A, domain 1"/>
    <property type="match status" value="1"/>
</dbReference>
<dbReference type="GO" id="GO:0008774">
    <property type="term" value="F:acetaldehyde dehydrogenase (acetylating) activity"/>
    <property type="evidence" value="ECO:0007669"/>
    <property type="project" value="InterPro"/>
</dbReference>
<protein>
    <submittedName>
        <fullName evidence="4">Aldehyde dehydrogenase EutE</fullName>
    </submittedName>
</protein>
<evidence type="ECO:0000259" key="3">
    <source>
        <dbReference type="Pfam" id="PF00171"/>
    </source>
</evidence>
<dbReference type="GeneID" id="69568694"/>
<dbReference type="InterPro" id="IPR016161">
    <property type="entry name" value="Ald_DH/histidinol_DH"/>
</dbReference>
<gene>
    <name evidence="5" type="ORF">AUF17_04370</name>
    <name evidence="4" type="ORF">EK398_15005</name>
</gene>
<dbReference type="Proteomes" id="UP000288388">
    <property type="component" value="Unassembled WGS sequence"/>
</dbReference>
<dbReference type="RefSeq" id="WP_016181468.1">
    <property type="nucleotide sequence ID" value="NZ_CAAKOC010000042.1"/>
</dbReference>
<dbReference type="InterPro" id="IPR016163">
    <property type="entry name" value="Ald_DH_C"/>
</dbReference>
<evidence type="ECO:0000313" key="4">
    <source>
        <dbReference type="EMBL" id="RVU96045.1"/>
    </source>
</evidence>
<name>A0A437UQY1_ENTAV</name>
<reference evidence="5 7" key="1">
    <citation type="submission" date="2017-10" db="EMBL/GenBank/DDBJ databases">
        <title>FDA dAtabase for Regulatory Grade micrObial Sequences (FDA-ARGOS): Supporting development and validation of Infectious Disease Dx tests.</title>
        <authorList>
            <person name="Campos J."/>
            <person name="Goldberg B."/>
            <person name="Tallon L.J."/>
            <person name="Sadzewicz L."/>
            <person name="Sengamalay N."/>
            <person name="Ott S."/>
            <person name="Godinez A."/>
            <person name="Nagaraj S."/>
            <person name="Vyas G."/>
            <person name="Aluvathingal J."/>
            <person name="Nadendla S."/>
            <person name="Geyer C."/>
            <person name="Nandy P."/>
            <person name="Hobson J."/>
            <person name="Sichtig H."/>
        </authorList>
    </citation>
    <scope>NUCLEOTIDE SEQUENCE [LARGE SCALE GENOMIC DNA]</scope>
    <source>
        <strain evidence="5 7">FDAARGOS_185</strain>
    </source>
</reference>
<dbReference type="CDD" id="cd07121">
    <property type="entry name" value="ALDH_EutE"/>
    <property type="match status" value="1"/>
</dbReference>
<evidence type="ECO:0000313" key="7">
    <source>
        <dbReference type="Proteomes" id="UP000316316"/>
    </source>
</evidence>
<accession>A0A437UQY1</accession>
<dbReference type="InterPro" id="IPR012408">
    <property type="entry name" value="Acetald_propionald_DH-rel"/>
</dbReference>
<dbReference type="Gene3D" id="3.40.309.10">
    <property type="entry name" value="Aldehyde Dehydrogenase, Chain A, domain 2"/>
    <property type="match status" value="1"/>
</dbReference>
<dbReference type="InterPro" id="IPR016162">
    <property type="entry name" value="Ald_DH_N"/>
</dbReference>
<comment type="caution">
    <text evidence="4">The sequence shown here is derived from an EMBL/GenBank/DDBJ whole genome shotgun (WGS) entry which is preliminary data.</text>
</comment>
<dbReference type="Pfam" id="PF00171">
    <property type="entry name" value="Aldedh"/>
    <property type="match status" value="1"/>
</dbReference>
<evidence type="ECO:0000256" key="2">
    <source>
        <dbReference type="ARBA" id="ARBA00023027"/>
    </source>
</evidence>
<dbReference type="PANTHER" id="PTHR11699">
    <property type="entry name" value="ALDEHYDE DEHYDROGENASE-RELATED"/>
    <property type="match status" value="1"/>
</dbReference>
<evidence type="ECO:0000313" key="6">
    <source>
        <dbReference type="Proteomes" id="UP000288388"/>
    </source>
</evidence>
<evidence type="ECO:0000256" key="1">
    <source>
        <dbReference type="ARBA" id="ARBA00023002"/>
    </source>
</evidence>
<organism evidence="4 6">
    <name type="scientific">Enterococcus avium</name>
    <name type="common">Streptococcus avium</name>
    <dbReference type="NCBI Taxonomy" id="33945"/>
    <lineage>
        <taxon>Bacteria</taxon>
        <taxon>Bacillati</taxon>
        <taxon>Bacillota</taxon>
        <taxon>Bacilli</taxon>
        <taxon>Lactobacillales</taxon>
        <taxon>Enterococcaceae</taxon>
        <taxon>Enterococcus</taxon>
    </lineage>
</organism>
<dbReference type="EMBL" id="RYZS01000001">
    <property type="protein sequence ID" value="RVU96045.1"/>
    <property type="molecule type" value="Genomic_DNA"/>
</dbReference>
<dbReference type="Proteomes" id="UP000316316">
    <property type="component" value="Unassembled WGS sequence"/>
</dbReference>
<keyword evidence="2" id="KW-0520">NAD</keyword>
<dbReference type="SUPFAM" id="SSF53720">
    <property type="entry name" value="ALDH-like"/>
    <property type="match status" value="1"/>
</dbReference>
<dbReference type="PIRSF" id="PIRSF036410">
    <property type="entry name" value="EutE_PduP"/>
    <property type="match status" value="1"/>
</dbReference>